<comment type="caution">
    <text evidence="2">The sequence shown here is derived from an EMBL/GenBank/DDBJ whole genome shotgun (WGS) entry which is preliminary data.</text>
</comment>
<evidence type="ECO:0000313" key="3">
    <source>
        <dbReference type="Proteomes" id="UP000277952"/>
    </source>
</evidence>
<accession>A0A3M2X2U1</accession>
<organism evidence="2 3">
    <name type="scientific">Pseudomonas amygdali pv. morsprunorum</name>
    <dbReference type="NCBI Taxonomy" id="129138"/>
    <lineage>
        <taxon>Bacteria</taxon>
        <taxon>Pseudomonadati</taxon>
        <taxon>Pseudomonadota</taxon>
        <taxon>Gammaproteobacteria</taxon>
        <taxon>Pseudomonadales</taxon>
        <taxon>Pseudomonadaceae</taxon>
        <taxon>Pseudomonas</taxon>
        <taxon>Pseudomonas amygdali</taxon>
    </lineage>
</organism>
<reference evidence="2 3" key="1">
    <citation type="submission" date="2018-08" db="EMBL/GenBank/DDBJ databases">
        <title>Recombination of ecologically and evolutionarily significant loci maintains genetic cohesion in the Pseudomonas syringae species complex.</title>
        <authorList>
            <person name="Dillon M."/>
            <person name="Thakur S."/>
            <person name="Almeida R.N.D."/>
            <person name="Weir B.S."/>
            <person name="Guttman D.S."/>
        </authorList>
    </citation>
    <scope>NUCLEOTIDE SEQUENCE [LARGE SCALE GENOMIC DNA]</scope>
    <source>
        <strain evidence="2 3">19322</strain>
    </source>
</reference>
<gene>
    <name evidence="2" type="ORF">ALQ94_200002</name>
</gene>
<dbReference type="AlphaFoldDB" id="A0A3M2X2U1"/>
<name>A0A3M2X2U1_PSEA0</name>
<sequence length="50" mass="5492">MGTLEKVSIHSTLKPVGIHQDSTESDETQKRKNPPKGGFFGDLKGCKNHL</sequence>
<dbReference type="Proteomes" id="UP000277952">
    <property type="component" value="Unassembled WGS sequence"/>
</dbReference>
<feature type="region of interest" description="Disordered" evidence="1">
    <location>
        <begin position="1"/>
        <end position="50"/>
    </location>
</feature>
<evidence type="ECO:0000313" key="2">
    <source>
        <dbReference type="EMBL" id="RML58123.1"/>
    </source>
</evidence>
<evidence type="ECO:0000256" key="1">
    <source>
        <dbReference type="SAM" id="MobiDB-lite"/>
    </source>
</evidence>
<proteinExistence type="predicted"/>
<dbReference type="EMBL" id="RBNS01000018">
    <property type="protein sequence ID" value="RML58123.1"/>
    <property type="molecule type" value="Genomic_DNA"/>
</dbReference>
<protein>
    <submittedName>
        <fullName evidence="2">Uncharacterized protein</fullName>
    </submittedName>
</protein>